<reference evidence="3" key="2">
    <citation type="journal article" date="2021" name="Microbiome">
        <title>Successional dynamics and alternative stable states in a saline activated sludge microbial community over 9 years.</title>
        <authorList>
            <person name="Wang Y."/>
            <person name="Ye J."/>
            <person name="Ju F."/>
            <person name="Liu L."/>
            <person name="Boyd J.A."/>
            <person name="Deng Y."/>
            <person name="Parks D.H."/>
            <person name="Jiang X."/>
            <person name="Yin X."/>
            <person name="Woodcroft B.J."/>
            <person name="Tyson G.W."/>
            <person name="Hugenholtz P."/>
            <person name="Polz M.F."/>
            <person name="Zhang T."/>
        </authorList>
    </citation>
    <scope>NUCLEOTIDE SEQUENCE</scope>
    <source>
        <strain evidence="3">HKST-UBA01</strain>
    </source>
</reference>
<dbReference type="PANTHER" id="PTHR12526">
    <property type="entry name" value="GLYCOSYLTRANSFERASE"/>
    <property type="match status" value="1"/>
</dbReference>
<evidence type="ECO:0000313" key="4">
    <source>
        <dbReference type="Proteomes" id="UP000697710"/>
    </source>
</evidence>
<comment type="caution">
    <text evidence="3">The sequence shown here is derived from an EMBL/GenBank/DDBJ whole genome shotgun (WGS) entry which is preliminary data.</text>
</comment>
<dbReference type="InterPro" id="IPR001296">
    <property type="entry name" value="Glyco_trans_1"/>
</dbReference>
<dbReference type="AlphaFoldDB" id="A0A956LZE5"/>
<dbReference type="GO" id="GO:0016757">
    <property type="term" value="F:glycosyltransferase activity"/>
    <property type="evidence" value="ECO:0007669"/>
    <property type="project" value="InterPro"/>
</dbReference>
<reference evidence="3" key="1">
    <citation type="submission" date="2020-04" db="EMBL/GenBank/DDBJ databases">
        <authorList>
            <person name="Zhang T."/>
        </authorList>
    </citation>
    <scope>NUCLEOTIDE SEQUENCE</scope>
    <source>
        <strain evidence="3">HKST-UBA01</strain>
    </source>
</reference>
<dbReference type="EMBL" id="JAGQHR010000418">
    <property type="protein sequence ID" value="MCA9728565.1"/>
    <property type="molecule type" value="Genomic_DNA"/>
</dbReference>
<evidence type="ECO:0000313" key="3">
    <source>
        <dbReference type="EMBL" id="MCA9728565.1"/>
    </source>
</evidence>
<gene>
    <name evidence="3" type="ORF">KC729_12830</name>
</gene>
<dbReference type="SUPFAM" id="SSF53756">
    <property type="entry name" value="UDP-Glycosyltransferase/glycogen phosphorylase"/>
    <property type="match status" value="1"/>
</dbReference>
<feature type="domain" description="Glycosyl transferase family 1" evidence="1">
    <location>
        <begin position="173"/>
        <end position="335"/>
    </location>
</feature>
<name>A0A956LZE5_UNCEI</name>
<dbReference type="CDD" id="cd03801">
    <property type="entry name" value="GT4_PimA-like"/>
    <property type="match status" value="1"/>
</dbReference>
<dbReference type="Pfam" id="PF13439">
    <property type="entry name" value="Glyco_transf_4"/>
    <property type="match status" value="1"/>
</dbReference>
<sequence>MRILHLISQTVIGGAESYGHTLACELAKRGHGVRLLANRSNGPLLDRPCPSDLGTFALGRSNRLDPAILRFLVRHLHDFRPHVIHAHNFGPNSWARALGVMHPRLAVVCHVHSGRMVSRHRARRVMLDRVMYRRADAVIALNNEQVTFLEDRLLVPAERIHLMPNGIDMRRFKPPSENTRNPREVVCVASLTPIKHHEGLLQAWGKVRREIPDAKLTLVGDGELRRKLEEQARSLEIQDSIEFTGIRSDVVPFLERAGVFVLPSLREAMPLALLEAMAAGLASVASDVGGIPEMIEDGFNGRLVPAGDTDALAARLIDVLRDPECQVKLGEAARQTVVRRYSLTASVDQIERLYAKLVEMRAARAPQAVAL</sequence>
<proteinExistence type="predicted"/>
<dbReference type="InterPro" id="IPR028098">
    <property type="entry name" value="Glyco_trans_4-like_N"/>
</dbReference>
<accession>A0A956LZE5</accession>
<organism evidence="3 4">
    <name type="scientific">Eiseniibacteriota bacterium</name>
    <dbReference type="NCBI Taxonomy" id="2212470"/>
    <lineage>
        <taxon>Bacteria</taxon>
        <taxon>Candidatus Eiseniibacteriota</taxon>
    </lineage>
</organism>
<evidence type="ECO:0000259" key="2">
    <source>
        <dbReference type="Pfam" id="PF13439"/>
    </source>
</evidence>
<dbReference type="Pfam" id="PF00534">
    <property type="entry name" value="Glycos_transf_1"/>
    <property type="match status" value="1"/>
</dbReference>
<dbReference type="Gene3D" id="3.40.50.2000">
    <property type="entry name" value="Glycogen Phosphorylase B"/>
    <property type="match status" value="2"/>
</dbReference>
<dbReference type="Proteomes" id="UP000697710">
    <property type="component" value="Unassembled WGS sequence"/>
</dbReference>
<protein>
    <submittedName>
        <fullName evidence="3">Glycosyltransferase family 4 protein</fullName>
    </submittedName>
</protein>
<feature type="domain" description="Glycosyltransferase subfamily 4-like N-terminal" evidence="2">
    <location>
        <begin position="12"/>
        <end position="171"/>
    </location>
</feature>
<evidence type="ECO:0000259" key="1">
    <source>
        <dbReference type="Pfam" id="PF00534"/>
    </source>
</evidence>